<dbReference type="AlphaFoldDB" id="A0A0J8WKP1"/>
<dbReference type="Proteomes" id="UP000037594">
    <property type="component" value="Unassembled WGS sequence"/>
</dbReference>
<dbReference type="EMBL" id="LFOD01000090">
    <property type="protein sequence ID" value="KMV13574.1"/>
    <property type="molecule type" value="Genomic_DNA"/>
</dbReference>
<protein>
    <submittedName>
        <fullName evidence="1">Uncharacterized protein</fullName>
    </submittedName>
</protein>
<gene>
    <name evidence="1" type="ORF">ACT17_34540</name>
</gene>
<dbReference type="PATRIC" id="fig|451644.5.peg.7104"/>
<organism evidence="1 2">
    <name type="scientific">Mycolicibacterium conceptionense</name>
    <dbReference type="NCBI Taxonomy" id="451644"/>
    <lineage>
        <taxon>Bacteria</taxon>
        <taxon>Bacillati</taxon>
        <taxon>Actinomycetota</taxon>
        <taxon>Actinomycetes</taxon>
        <taxon>Mycobacteriales</taxon>
        <taxon>Mycobacteriaceae</taxon>
        <taxon>Mycolicibacterium</taxon>
    </lineage>
</organism>
<evidence type="ECO:0000313" key="1">
    <source>
        <dbReference type="EMBL" id="KMV13574.1"/>
    </source>
</evidence>
<name>A0A0J8WKP1_9MYCO</name>
<proteinExistence type="predicted"/>
<comment type="caution">
    <text evidence="1">The sequence shown here is derived from an EMBL/GenBank/DDBJ whole genome shotgun (WGS) entry which is preliminary data.</text>
</comment>
<dbReference type="RefSeq" id="WP_048896634.1">
    <property type="nucleotide sequence ID" value="NZ_LFOD01000090.1"/>
</dbReference>
<dbReference type="OrthoDB" id="9967815at2"/>
<reference evidence="1 2" key="1">
    <citation type="submission" date="2015-06" db="EMBL/GenBank/DDBJ databases">
        <title>Genome sequence of Mycobacterium conceptionense strain MLE.</title>
        <authorList>
            <person name="Greninger A.L."/>
            <person name="Cunningham G."/>
            <person name="Chiu C.Y."/>
            <person name="Miller S."/>
        </authorList>
    </citation>
    <scope>NUCLEOTIDE SEQUENCE [LARGE SCALE GENOMIC DNA]</scope>
    <source>
        <strain evidence="1 2">MLE</strain>
    </source>
</reference>
<evidence type="ECO:0000313" key="2">
    <source>
        <dbReference type="Proteomes" id="UP000037594"/>
    </source>
</evidence>
<accession>A0A0J8WKP1</accession>
<sequence length="115" mass="12970">MKFTPANDADARIRQGFHVLDAQPLLIAGRVVDVHRVVIDARFREGIPREWVIELRGTYRDSSEQALHVETFDPREYREPELVVHAVVPVQAQPMFDTIAAQAAQLNDRARGAVA</sequence>